<proteinExistence type="predicted"/>
<sequence length="265" mass="29984">MIRKLANADKETVLELLNRQPAENLFIIGDIEAYGFDDPVTLWGDFNGDGQLVAVLMRYFNHFIPYAPSLEKLDAEGWGRIINLDGRMRQLSGLDMLVRQVMPYIWQPLKTKQTCCYAQREAALPLNGQGQQKDVRMLFPEEAEKMVRLRASIPAFHALSEDHHLLQRNMEKGISRSFYVEKDDRAISAASTSAETRSAAMIVGVCTLPDYQRQGLATSCLIKILAALRAEHKTACLFYDNPDAGRIYEKLGFQSIGHWIVARYG</sequence>
<dbReference type="InterPro" id="IPR027365">
    <property type="entry name" value="GNAT_acetyltra_YdfB-like"/>
</dbReference>
<dbReference type="Pfam" id="PF12746">
    <property type="entry name" value="GNAT_acetyltran"/>
    <property type="match status" value="1"/>
</dbReference>
<comment type="caution">
    <text evidence="2">The sequence shown here is derived from an EMBL/GenBank/DDBJ whole genome shotgun (WGS) entry which is preliminary data.</text>
</comment>
<feature type="domain" description="N-acetyltransferase" evidence="1">
    <location>
        <begin position="133"/>
        <end position="265"/>
    </location>
</feature>
<evidence type="ECO:0000259" key="1">
    <source>
        <dbReference type="PROSITE" id="PS51186"/>
    </source>
</evidence>
<organism evidence="2 3">
    <name type="scientific">Sporolactobacillus spathodeae</name>
    <dbReference type="NCBI Taxonomy" id="1465502"/>
    <lineage>
        <taxon>Bacteria</taxon>
        <taxon>Bacillati</taxon>
        <taxon>Bacillota</taxon>
        <taxon>Bacilli</taxon>
        <taxon>Bacillales</taxon>
        <taxon>Sporolactobacillaceae</taxon>
        <taxon>Sporolactobacillus</taxon>
    </lineage>
</organism>
<keyword evidence="3" id="KW-1185">Reference proteome</keyword>
<accession>A0ABS2QAM7</accession>
<dbReference type="Gene3D" id="3.40.630.30">
    <property type="match status" value="1"/>
</dbReference>
<gene>
    <name evidence="2" type="ORF">JOC27_001938</name>
</gene>
<dbReference type="RefSeq" id="WP_205007047.1">
    <property type="nucleotide sequence ID" value="NZ_CBCRXA010000017.1"/>
</dbReference>
<dbReference type="InterPro" id="IPR016181">
    <property type="entry name" value="Acyl_CoA_acyltransferase"/>
</dbReference>
<reference evidence="2 3" key="1">
    <citation type="submission" date="2021-01" db="EMBL/GenBank/DDBJ databases">
        <title>Genomic Encyclopedia of Type Strains, Phase IV (KMG-IV): sequencing the most valuable type-strain genomes for metagenomic binning, comparative biology and taxonomic classification.</title>
        <authorList>
            <person name="Goeker M."/>
        </authorList>
    </citation>
    <scope>NUCLEOTIDE SEQUENCE [LARGE SCALE GENOMIC DNA]</scope>
    <source>
        <strain evidence="2 3">DSM 100968</strain>
    </source>
</reference>
<evidence type="ECO:0000313" key="3">
    <source>
        <dbReference type="Proteomes" id="UP000823201"/>
    </source>
</evidence>
<name>A0ABS2QAM7_9BACL</name>
<dbReference type="PANTHER" id="PTHR43072:SF55">
    <property type="entry name" value="ACETYLTRANSFERASE"/>
    <property type="match status" value="1"/>
</dbReference>
<dbReference type="CDD" id="cd04301">
    <property type="entry name" value="NAT_SF"/>
    <property type="match status" value="1"/>
</dbReference>
<dbReference type="Proteomes" id="UP000823201">
    <property type="component" value="Unassembled WGS sequence"/>
</dbReference>
<dbReference type="PROSITE" id="PS51186">
    <property type="entry name" value="GNAT"/>
    <property type="match status" value="1"/>
</dbReference>
<dbReference type="EMBL" id="JAFBEV010000018">
    <property type="protein sequence ID" value="MBM7658485.1"/>
    <property type="molecule type" value="Genomic_DNA"/>
</dbReference>
<dbReference type="SUPFAM" id="SSF55729">
    <property type="entry name" value="Acyl-CoA N-acyltransferases (Nat)"/>
    <property type="match status" value="1"/>
</dbReference>
<protein>
    <submittedName>
        <fullName evidence="2">GNAT family acetyltransferase</fullName>
    </submittedName>
</protein>
<evidence type="ECO:0000313" key="2">
    <source>
        <dbReference type="EMBL" id="MBM7658485.1"/>
    </source>
</evidence>
<dbReference type="PANTHER" id="PTHR43072">
    <property type="entry name" value="N-ACETYLTRANSFERASE"/>
    <property type="match status" value="1"/>
</dbReference>
<dbReference type="InterPro" id="IPR000182">
    <property type="entry name" value="GNAT_dom"/>
</dbReference>